<protein>
    <submittedName>
        <fullName evidence="1">Uncharacterized protein</fullName>
    </submittedName>
</protein>
<dbReference type="PhylomeDB" id="K4B2J5"/>
<organism evidence="1">
    <name type="scientific">Solanum lycopersicum</name>
    <name type="common">Tomato</name>
    <name type="synonym">Lycopersicon esculentum</name>
    <dbReference type="NCBI Taxonomy" id="4081"/>
    <lineage>
        <taxon>Eukaryota</taxon>
        <taxon>Viridiplantae</taxon>
        <taxon>Streptophyta</taxon>
        <taxon>Embryophyta</taxon>
        <taxon>Tracheophyta</taxon>
        <taxon>Spermatophyta</taxon>
        <taxon>Magnoliopsida</taxon>
        <taxon>eudicotyledons</taxon>
        <taxon>Gunneridae</taxon>
        <taxon>Pentapetalae</taxon>
        <taxon>asterids</taxon>
        <taxon>lamiids</taxon>
        <taxon>Solanales</taxon>
        <taxon>Solanaceae</taxon>
        <taxon>Solanoideae</taxon>
        <taxon>Solaneae</taxon>
        <taxon>Solanum</taxon>
        <taxon>Solanum subgen. Lycopersicon</taxon>
    </lineage>
</organism>
<sequence>MARFMHLQHPVLQRCAIQSQPTLFLTEMAERVKHDDGRTVENLVHMFLDEGLASEIGSIEDKDSVGALGTLEFKGWVVESLPNSLKHLNLDIRMSIEQLSYCCENSRRSVLVPHVVSSGVKANDLGAYFMRFLTTLWNILYVSIFRSLSCDDEEALNKLQDMDSQL</sequence>
<reference evidence="1" key="2">
    <citation type="submission" date="2015-06" db="UniProtKB">
        <authorList>
            <consortium name="EnsemblPlants"/>
        </authorList>
    </citation>
    <scope>IDENTIFICATION</scope>
    <source>
        <strain evidence="1">cv. Heinz 1706</strain>
    </source>
</reference>
<dbReference type="Proteomes" id="UP000004994">
    <property type="component" value="Chromosome 1"/>
</dbReference>
<dbReference type="STRING" id="4081.K4B2J5"/>
<evidence type="ECO:0000313" key="2">
    <source>
        <dbReference type="Proteomes" id="UP000004994"/>
    </source>
</evidence>
<dbReference type="AlphaFoldDB" id="K4B2J5"/>
<keyword evidence="2" id="KW-1185">Reference proteome</keyword>
<reference evidence="1" key="1">
    <citation type="journal article" date="2012" name="Nature">
        <title>The tomato genome sequence provides insights into fleshy fruit evolution.</title>
        <authorList>
            <consortium name="Tomato Genome Consortium"/>
        </authorList>
    </citation>
    <scope>NUCLEOTIDE SEQUENCE [LARGE SCALE GENOMIC DNA]</scope>
    <source>
        <strain evidence="1">cv. Heinz 1706</strain>
    </source>
</reference>
<dbReference type="PaxDb" id="4081-Solyc01g106270.1.1"/>
<dbReference type="EnsemblPlants" id="Solyc01g106270.1.1">
    <property type="protein sequence ID" value="Solyc01g106270.1.1"/>
    <property type="gene ID" value="Solyc01g106270.1"/>
</dbReference>
<dbReference type="InParanoid" id="K4B2J5"/>
<evidence type="ECO:0000313" key="1">
    <source>
        <dbReference type="EnsemblPlants" id="Solyc01g106270.1.1"/>
    </source>
</evidence>
<accession>K4B2J5</accession>
<name>K4B2J5_SOLLC</name>
<proteinExistence type="predicted"/>
<dbReference type="eggNOG" id="KOG1926">
    <property type="taxonomic scope" value="Eukaryota"/>
</dbReference>
<dbReference type="HOGENOM" id="CLU_1605553_0_0_1"/>
<dbReference type="Gramene" id="Solyc01g106270.1.1">
    <property type="protein sequence ID" value="Solyc01g106270.1.1"/>
    <property type="gene ID" value="Solyc01g106270.1"/>
</dbReference>